<feature type="region of interest" description="Disordered" evidence="1">
    <location>
        <begin position="1"/>
        <end position="50"/>
    </location>
</feature>
<reference evidence="2" key="1">
    <citation type="submission" date="2014-09" db="EMBL/GenBank/DDBJ databases">
        <authorList>
            <person name="Magalhaes I.L.F."/>
            <person name="Oliveira U."/>
            <person name="Santos F.R."/>
            <person name="Vidigal T.H.D.A."/>
            <person name="Brescovit A.D."/>
            <person name="Santos A.J."/>
        </authorList>
    </citation>
    <scope>NUCLEOTIDE SEQUENCE</scope>
    <source>
        <tissue evidence="2">Shoot tissue taken approximately 20 cm above the soil surface</tissue>
    </source>
</reference>
<dbReference type="AlphaFoldDB" id="A0A0A9CMW2"/>
<proteinExistence type="predicted"/>
<protein>
    <submittedName>
        <fullName evidence="2">Uncharacterized protein</fullName>
    </submittedName>
</protein>
<accession>A0A0A9CMW2</accession>
<reference evidence="2" key="2">
    <citation type="journal article" date="2015" name="Data Brief">
        <title>Shoot transcriptome of the giant reed, Arundo donax.</title>
        <authorList>
            <person name="Barrero R.A."/>
            <person name="Guerrero F.D."/>
            <person name="Moolhuijzen P."/>
            <person name="Goolsby J.A."/>
            <person name="Tidwell J."/>
            <person name="Bellgard S.E."/>
            <person name="Bellgard M.I."/>
        </authorList>
    </citation>
    <scope>NUCLEOTIDE SEQUENCE</scope>
    <source>
        <tissue evidence="2">Shoot tissue taken approximately 20 cm above the soil surface</tissue>
    </source>
</reference>
<name>A0A0A9CMW2_ARUDO</name>
<sequence>MAGRSAVARKGSTGAQKSKTPCAPPPFPPAAPPPPPAATPLAPPAPTPAAMDYNADADASMEDACYVFDKMVLSGQSFTNLMNGSVGMDDIPFSIPLDDVTMLMKKLTLHLLQRRNGQGRAITQLRRMRLWLWHGRWPMRSTRWQLRVMDEEVLAKKMEREYKIMFIDINVLDETQRACVETMRGKSWCQRWAGVGVHDLPCWDEQCFPYV</sequence>
<evidence type="ECO:0000256" key="1">
    <source>
        <dbReference type="SAM" id="MobiDB-lite"/>
    </source>
</evidence>
<organism evidence="2">
    <name type="scientific">Arundo donax</name>
    <name type="common">Giant reed</name>
    <name type="synonym">Donax arundinaceus</name>
    <dbReference type="NCBI Taxonomy" id="35708"/>
    <lineage>
        <taxon>Eukaryota</taxon>
        <taxon>Viridiplantae</taxon>
        <taxon>Streptophyta</taxon>
        <taxon>Embryophyta</taxon>
        <taxon>Tracheophyta</taxon>
        <taxon>Spermatophyta</taxon>
        <taxon>Magnoliopsida</taxon>
        <taxon>Liliopsida</taxon>
        <taxon>Poales</taxon>
        <taxon>Poaceae</taxon>
        <taxon>PACMAD clade</taxon>
        <taxon>Arundinoideae</taxon>
        <taxon>Arundineae</taxon>
        <taxon>Arundo</taxon>
    </lineage>
</organism>
<dbReference type="EMBL" id="GBRH01225033">
    <property type="protein sequence ID" value="JAD72862.1"/>
    <property type="molecule type" value="Transcribed_RNA"/>
</dbReference>
<evidence type="ECO:0000313" key="2">
    <source>
        <dbReference type="EMBL" id="JAD72862.1"/>
    </source>
</evidence>
<feature type="compositionally biased region" description="Pro residues" evidence="1">
    <location>
        <begin position="22"/>
        <end position="47"/>
    </location>
</feature>